<accession>S4MKU4</accession>
<reference evidence="1 2" key="1">
    <citation type="submission" date="2013-02" db="EMBL/GenBank/DDBJ databases">
        <title>Draft Genome Sequence of Streptomyces afghaniensis, Which Produces Compounds of the Julimycin B-Complex.</title>
        <authorList>
            <person name="Gruening B.A."/>
            <person name="Praeg A."/>
            <person name="Erxleben A."/>
            <person name="Guenther S."/>
            <person name="Fiedler H.-P."/>
            <person name="Goodfellow M."/>
            <person name="Mueller M."/>
        </authorList>
    </citation>
    <scope>NUCLEOTIDE SEQUENCE [LARGE SCALE GENOMIC DNA]</scope>
    <source>
        <strain evidence="1 2">772</strain>
    </source>
</reference>
<dbReference type="EMBL" id="AOPY01001387">
    <property type="protein sequence ID" value="EPJ40178.1"/>
    <property type="molecule type" value="Genomic_DNA"/>
</dbReference>
<evidence type="ECO:0000313" key="2">
    <source>
        <dbReference type="Proteomes" id="UP000015001"/>
    </source>
</evidence>
<protein>
    <submittedName>
        <fullName evidence="1">Uncharacterized protein</fullName>
    </submittedName>
</protein>
<dbReference type="Proteomes" id="UP000015001">
    <property type="component" value="Unassembled WGS sequence"/>
</dbReference>
<name>S4MKU4_9ACTN</name>
<proteinExistence type="predicted"/>
<sequence length="43" mass="4346">MLTVRMMYAAPYGPLPGAAPGGPEHLRASCRVTSSARAASSVG</sequence>
<dbReference type="AlphaFoldDB" id="S4MKU4"/>
<comment type="caution">
    <text evidence="1">The sequence shown here is derived from an EMBL/GenBank/DDBJ whole genome shotgun (WGS) entry which is preliminary data.</text>
</comment>
<evidence type="ECO:0000313" key="1">
    <source>
        <dbReference type="EMBL" id="EPJ40178.1"/>
    </source>
</evidence>
<gene>
    <name evidence="1" type="ORF">STAFG_2765</name>
</gene>
<keyword evidence="2" id="KW-1185">Reference proteome</keyword>
<dbReference type="HOGENOM" id="CLU_3239956_0_0_11"/>
<organism evidence="1 2">
    <name type="scientific">Streptomyces afghaniensis 772</name>
    <dbReference type="NCBI Taxonomy" id="1283301"/>
    <lineage>
        <taxon>Bacteria</taxon>
        <taxon>Bacillati</taxon>
        <taxon>Actinomycetota</taxon>
        <taxon>Actinomycetes</taxon>
        <taxon>Kitasatosporales</taxon>
        <taxon>Streptomycetaceae</taxon>
        <taxon>Streptomyces</taxon>
    </lineage>
</organism>